<sequence length="710" mass="80645">MNQVFWVQYQTNEPVKIETQYAGEQKRRNSLSVVADMIGAAAIGATRRLLGLPKQFGPLTLHAVADGVESNLPGNQLLSLIPTASCSFDNPLIIKSKSDMDVGGSLGRRSPSDEFIADQKLNLQKSQDILAFLRHQIEVLAPYNPQHPYQATFASNCLEHRLDRRQTKYQLDNVDNVKILLLVSGAGKTRQLLEMLWMKCGYYFLLYFVRAFVCNYIYDLGYNQPSQILLAQLHPTQFFGRDIFEDLFDSLAKRSQTTTIAIKIESCFDFVAIDEIQMTVESNAVFRLTSQKQRPFYSPLVYHTKRLGKFTNFIVSGTGINYQLIEELMASSTMKASGFTRHSVISGIEPLDKDAIAAYSRLILSEHNFNESDTEKFVDLVSSFKLCHGRARFIAFILDSFVKNNDTEIAINEFVSGLTNVNGDLFPLKFFRRDLKNKLTSFSKVVGGDTLGRLLREGILEYMMSGKAKLTVEGQMASDAVRYGLGYCIITEGSIFAVELVEDAIIECLRYLVPFSDVAKTLVLRLQTCPMPQMVGFMLEYLVAYAFVANLHPGSKHKIKTFAGSMVQYLQSNSAQYQVFFPDHCCGPDILFKDRNTLYIIQVKFVDTIAKQERVDACNTTDPQYFYRNRKTESVLRGRETRRNEILPALQNLHHKRLVFLHTTTSTTDGTDGVTVITQKTHPYFFDEVGYGIWAVLNRMRREFNANKRR</sequence>
<dbReference type="Proteomes" id="UP000320333">
    <property type="component" value="Unassembled WGS sequence"/>
</dbReference>
<gene>
    <name evidence="1" type="ORF">CcCBS67573_g10145</name>
</gene>
<comment type="caution">
    <text evidence="1">The sequence shown here is derived from an EMBL/GenBank/DDBJ whole genome shotgun (WGS) entry which is preliminary data.</text>
</comment>
<dbReference type="EMBL" id="QEAP01001202">
    <property type="protein sequence ID" value="TPX49701.1"/>
    <property type="molecule type" value="Genomic_DNA"/>
</dbReference>
<keyword evidence="2" id="KW-1185">Reference proteome</keyword>
<dbReference type="PANTHER" id="PTHR33211">
    <property type="entry name" value="EXPRESSED PROTEIN"/>
    <property type="match status" value="1"/>
</dbReference>
<dbReference type="AlphaFoldDB" id="A0A507DE63"/>
<protein>
    <submittedName>
        <fullName evidence="1">Uncharacterized protein</fullName>
    </submittedName>
</protein>
<reference evidence="1 2" key="1">
    <citation type="journal article" date="2019" name="Sci. Rep.">
        <title>Comparative genomics of chytrid fungi reveal insights into the obligate biotrophic and pathogenic lifestyle of Synchytrium endobioticum.</title>
        <authorList>
            <person name="van de Vossenberg B.T.L.H."/>
            <person name="Warris S."/>
            <person name="Nguyen H.D.T."/>
            <person name="van Gent-Pelzer M.P.E."/>
            <person name="Joly D.L."/>
            <person name="van de Geest H.C."/>
            <person name="Bonants P.J.M."/>
            <person name="Smith D.S."/>
            <person name="Levesque C.A."/>
            <person name="van der Lee T.A.J."/>
        </authorList>
    </citation>
    <scope>NUCLEOTIDE SEQUENCE [LARGE SCALE GENOMIC DNA]</scope>
    <source>
        <strain evidence="1 2">CBS 675.73</strain>
    </source>
</reference>
<accession>A0A507DE63</accession>
<name>A0A507DE63_9FUNG</name>
<organism evidence="1 2">
    <name type="scientific">Chytriomyces confervae</name>
    <dbReference type="NCBI Taxonomy" id="246404"/>
    <lineage>
        <taxon>Eukaryota</taxon>
        <taxon>Fungi</taxon>
        <taxon>Fungi incertae sedis</taxon>
        <taxon>Chytridiomycota</taxon>
        <taxon>Chytridiomycota incertae sedis</taxon>
        <taxon>Chytridiomycetes</taxon>
        <taxon>Chytridiales</taxon>
        <taxon>Chytriomycetaceae</taxon>
        <taxon>Chytriomyces</taxon>
    </lineage>
</organism>
<evidence type="ECO:0000313" key="2">
    <source>
        <dbReference type="Proteomes" id="UP000320333"/>
    </source>
</evidence>
<evidence type="ECO:0000313" key="1">
    <source>
        <dbReference type="EMBL" id="TPX49701.1"/>
    </source>
</evidence>
<proteinExistence type="predicted"/>
<dbReference type="PANTHER" id="PTHR33211:SF107">
    <property type="entry name" value="NON-SPECIFIC SERINE_THREONINE PROTEIN KINASE"/>
    <property type="match status" value="1"/>
</dbReference>
<dbReference type="OrthoDB" id="2099309at2759"/>